<proteinExistence type="predicted"/>
<gene>
    <name evidence="2" type="ORF">SAMN05192533_11446</name>
</gene>
<dbReference type="STRING" id="930146.SAMN05192533_11446"/>
<dbReference type="Proteomes" id="UP000198553">
    <property type="component" value="Unassembled WGS sequence"/>
</dbReference>
<name>A0A1H8H065_9BACI</name>
<evidence type="ECO:0008006" key="4">
    <source>
        <dbReference type="Google" id="ProtNLM"/>
    </source>
</evidence>
<feature type="transmembrane region" description="Helical" evidence="1">
    <location>
        <begin position="159"/>
        <end position="181"/>
    </location>
</feature>
<reference evidence="3" key="1">
    <citation type="submission" date="2016-10" db="EMBL/GenBank/DDBJ databases">
        <authorList>
            <person name="Varghese N."/>
            <person name="Submissions S."/>
        </authorList>
    </citation>
    <scope>NUCLEOTIDE SEQUENCE [LARGE SCALE GENOMIC DNA]</scope>
    <source>
        <strain evidence="3">B48,IBRC-M 10115,DSM 25386,CECT 8001</strain>
    </source>
</reference>
<keyword evidence="1" id="KW-0472">Membrane</keyword>
<organism evidence="2 3">
    <name type="scientific">Mesobacillus persicus</name>
    <dbReference type="NCBI Taxonomy" id="930146"/>
    <lineage>
        <taxon>Bacteria</taxon>
        <taxon>Bacillati</taxon>
        <taxon>Bacillota</taxon>
        <taxon>Bacilli</taxon>
        <taxon>Bacillales</taxon>
        <taxon>Bacillaceae</taxon>
        <taxon>Mesobacillus</taxon>
    </lineage>
</organism>
<feature type="transmembrane region" description="Helical" evidence="1">
    <location>
        <begin position="112"/>
        <end position="138"/>
    </location>
</feature>
<protein>
    <recommendedName>
        <fullName evidence="4">Yip1 domain-containing protein</fullName>
    </recommendedName>
</protein>
<feature type="transmembrane region" description="Helical" evidence="1">
    <location>
        <begin position="35"/>
        <end position="54"/>
    </location>
</feature>
<dbReference type="OrthoDB" id="2455856at2"/>
<dbReference type="RefSeq" id="WP_090748718.1">
    <property type="nucleotide sequence ID" value="NZ_FOBW01000014.1"/>
</dbReference>
<evidence type="ECO:0000313" key="3">
    <source>
        <dbReference type="Proteomes" id="UP000198553"/>
    </source>
</evidence>
<accession>A0A1H8H065</accession>
<evidence type="ECO:0000313" key="2">
    <source>
        <dbReference type="EMBL" id="SEN49771.1"/>
    </source>
</evidence>
<dbReference type="EMBL" id="FOBW01000014">
    <property type="protein sequence ID" value="SEN49771.1"/>
    <property type="molecule type" value="Genomic_DNA"/>
</dbReference>
<sequence>MMFQIRLMRGLRHPNYFMYELRTTETVGKVWKHSILFILISGLVFGLGGYFGMGSEYLAKKFLTMSSEEFQIQKALFVSGQVVWGLFYGAGILYFSSFWFWSMTDTELNRYIVMQMLVLFILLLEKAIMIPIGLTLGIPEISSPFSLGPIAQSLTNNRFLIYFFAGITLFKLWAISIQYMYVRALTGKSRVVVLALVLGLNLMLWLMSAMFSFIQFEKII</sequence>
<dbReference type="AlphaFoldDB" id="A0A1H8H065"/>
<keyword evidence="1" id="KW-1133">Transmembrane helix</keyword>
<feature type="transmembrane region" description="Helical" evidence="1">
    <location>
        <begin position="75"/>
        <end position="100"/>
    </location>
</feature>
<keyword evidence="3" id="KW-1185">Reference proteome</keyword>
<feature type="transmembrane region" description="Helical" evidence="1">
    <location>
        <begin position="193"/>
        <end position="214"/>
    </location>
</feature>
<evidence type="ECO:0000256" key="1">
    <source>
        <dbReference type="SAM" id="Phobius"/>
    </source>
</evidence>
<keyword evidence="1" id="KW-0812">Transmembrane</keyword>